<keyword evidence="5 12" id="KW-0732">Signal</keyword>
<dbReference type="Gene3D" id="2.10.90.10">
    <property type="entry name" value="Cystine-knot cytokines"/>
    <property type="match status" value="1"/>
</dbReference>
<keyword evidence="9" id="KW-0325">Glycoprotein</keyword>
<evidence type="ECO:0000256" key="1">
    <source>
        <dbReference type="ARBA" id="ARBA00004613"/>
    </source>
</evidence>
<dbReference type="GO" id="GO:0008083">
    <property type="term" value="F:growth factor activity"/>
    <property type="evidence" value="ECO:0007669"/>
    <property type="project" value="UniProtKB-KW"/>
</dbReference>
<feature type="compositionally biased region" description="Low complexity" evidence="11">
    <location>
        <begin position="115"/>
        <end position="132"/>
    </location>
</feature>
<keyword evidence="7 10" id="KW-0339">Growth factor</keyword>
<dbReference type="PROSITE" id="PS00250">
    <property type="entry name" value="TGF_BETA_1"/>
    <property type="match status" value="1"/>
</dbReference>
<dbReference type="Proteomes" id="UP001374579">
    <property type="component" value="Unassembled WGS sequence"/>
</dbReference>
<dbReference type="SMART" id="SM00204">
    <property type="entry name" value="TGFB"/>
    <property type="match status" value="1"/>
</dbReference>
<dbReference type="Gene3D" id="2.60.120.970">
    <property type="match status" value="1"/>
</dbReference>
<evidence type="ECO:0000313" key="15">
    <source>
        <dbReference type="Proteomes" id="UP001374579"/>
    </source>
</evidence>
<evidence type="ECO:0000256" key="9">
    <source>
        <dbReference type="ARBA" id="ARBA00023180"/>
    </source>
</evidence>
<comment type="subcellular location">
    <subcellularLocation>
        <location evidence="1">Secreted</location>
    </subcellularLocation>
</comment>
<keyword evidence="3" id="KW-0217">Developmental protein</keyword>
<feature type="compositionally biased region" description="Basic residues" evidence="11">
    <location>
        <begin position="503"/>
        <end position="542"/>
    </location>
</feature>
<dbReference type="PANTHER" id="PTHR11848:SF263">
    <property type="entry name" value="PROTEIN DECAPENTAPLEGIC"/>
    <property type="match status" value="1"/>
</dbReference>
<dbReference type="Pfam" id="PF00019">
    <property type="entry name" value="TGF_beta"/>
    <property type="match status" value="1"/>
</dbReference>
<dbReference type="InterPro" id="IPR001111">
    <property type="entry name" value="TGF-b_propeptide"/>
</dbReference>
<evidence type="ECO:0000313" key="14">
    <source>
        <dbReference type="EMBL" id="KAK7104272.1"/>
    </source>
</evidence>
<dbReference type="AlphaFoldDB" id="A0AAN9BF04"/>
<dbReference type="Pfam" id="PF00688">
    <property type="entry name" value="TGFb_propeptide"/>
    <property type="match status" value="1"/>
</dbReference>
<feature type="region of interest" description="Disordered" evidence="11">
    <location>
        <begin position="429"/>
        <end position="448"/>
    </location>
</feature>
<organism evidence="14 15">
    <name type="scientific">Littorina saxatilis</name>
    <dbReference type="NCBI Taxonomy" id="31220"/>
    <lineage>
        <taxon>Eukaryota</taxon>
        <taxon>Metazoa</taxon>
        <taxon>Spiralia</taxon>
        <taxon>Lophotrochozoa</taxon>
        <taxon>Mollusca</taxon>
        <taxon>Gastropoda</taxon>
        <taxon>Caenogastropoda</taxon>
        <taxon>Littorinimorpha</taxon>
        <taxon>Littorinoidea</taxon>
        <taxon>Littorinidae</taxon>
        <taxon>Littorina</taxon>
    </lineage>
</organism>
<name>A0AAN9BF04_9CAEN</name>
<feature type="signal peptide" evidence="12">
    <location>
        <begin position="1"/>
        <end position="26"/>
    </location>
</feature>
<dbReference type="EMBL" id="JBAMIC010000008">
    <property type="protein sequence ID" value="KAK7104272.1"/>
    <property type="molecule type" value="Genomic_DNA"/>
</dbReference>
<feature type="domain" description="TGF-beta family profile" evidence="13">
    <location>
        <begin position="519"/>
        <end position="644"/>
    </location>
</feature>
<evidence type="ECO:0000256" key="6">
    <source>
        <dbReference type="ARBA" id="ARBA00022782"/>
    </source>
</evidence>
<dbReference type="GO" id="GO:0030154">
    <property type="term" value="P:cell differentiation"/>
    <property type="evidence" value="ECO:0007669"/>
    <property type="project" value="UniProtKB-KW"/>
</dbReference>
<dbReference type="InterPro" id="IPR017948">
    <property type="entry name" value="TGFb_CS"/>
</dbReference>
<dbReference type="FunFam" id="2.10.90.10:FF:000103">
    <property type="entry name" value="Bone morphogenetic protein 16"/>
    <property type="match status" value="1"/>
</dbReference>
<keyword evidence="6" id="KW-0221">Differentiation</keyword>
<proteinExistence type="inferred from homology"/>
<dbReference type="InterPro" id="IPR015615">
    <property type="entry name" value="TGF-beta-rel"/>
</dbReference>
<dbReference type="PROSITE" id="PS51362">
    <property type="entry name" value="TGF_BETA_2"/>
    <property type="match status" value="1"/>
</dbReference>
<keyword evidence="4" id="KW-0964">Secreted</keyword>
<dbReference type="InterPro" id="IPR029034">
    <property type="entry name" value="Cystine-knot_cytokine"/>
</dbReference>
<dbReference type="PANTHER" id="PTHR11848">
    <property type="entry name" value="TGF-BETA FAMILY"/>
    <property type="match status" value="1"/>
</dbReference>
<evidence type="ECO:0000256" key="4">
    <source>
        <dbReference type="ARBA" id="ARBA00022525"/>
    </source>
</evidence>
<dbReference type="GO" id="GO:0051094">
    <property type="term" value="P:positive regulation of developmental process"/>
    <property type="evidence" value="ECO:0007669"/>
    <property type="project" value="UniProtKB-ARBA"/>
</dbReference>
<evidence type="ECO:0000256" key="2">
    <source>
        <dbReference type="ARBA" id="ARBA00006656"/>
    </source>
</evidence>
<feature type="region of interest" description="Disordered" evidence="11">
    <location>
        <begin position="25"/>
        <end position="64"/>
    </location>
</feature>
<evidence type="ECO:0000256" key="10">
    <source>
        <dbReference type="RuleBase" id="RU000354"/>
    </source>
</evidence>
<dbReference type="GO" id="GO:0051240">
    <property type="term" value="P:positive regulation of multicellular organismal process"/>
    <property type="evidence" value="ECO:0007669"/>
    <property type="project" value="UniProtKB-ARBA"/>
</dbReference>
<feature type="compositionally biased region" description="Low complexity" evidence="11">
    <location>
        <begin position="160"/>
        <end position="192"/>
    </location>
</feature>
<dbReference type="GO" id="GO:0005125">
    <property type="term" value="F:cytokine activity"/>
    <property type="evidence" value="ECO:0007669"/>
    <property type="project" value="TreeGrafter"/>
</dbReference>
<dbReference type="CDD" id="cd13760">
    <property type="entry name" value="TGF_beta_BMP2_like"/>
    <property type="match status" value="1"/>
</dbReference>
<feature type="region of interest" description="Disordered" evidence="11">
    <location>
        <begin position="113"/>
        <end position="132"/>
    </location>
</feature>
<keyword evidence="15" id="KW-1185">Reference proteome</keyword>
<feature type="chain" id="PRO_5042942637" description="TGF-beta family profile domain-containing protein" evidence="12">
    <location>
        <begin position="27"/>
        <end position="644"/>
    </location>
</feature>
<dbReference type="SUPFAM" id="SSF57501">
    <property type="entry name" value="Cystine-knot cytokines"/>
    <property type="match status" value="1"/>
</dbReference>
<feature type="region of interest" description="Disordered" evidence="11">
    <location>
        <begin position="471"/>
        <end position="542"/>
    </location>
</feature>
<comment type="caution">
    <text evidence="14">The sequence shown here is derived from an EMBL/GenBank/DDBJ whole genome shotgun (WGS) entry which is preliminary data.</text>
</comment>
<dbReference type="InterPro" id="IPR001839">
    <property type="entry name" value="TGF-b_C"/>
</dbReference>
<reference evidence="14 15" key="1">
    <citation type="submission" date="2024-02" db="EMBL/GenBank/DDBJ databases">
        <title>Chromosome-scale genome assembly of the rough periwinkle Littorina saxatilis.</title>
        <authorList>
            <person name="De Jode A."/>
            <person name="Faria R."/>
            <person name="Formenti G."/>
            <person name="Sims Y."/>
            <person name="Smith T.P."/>
            <person name="Tracey A."/>
            <person name="Wood J.M.D."/>
            <person name="Zagrodzka Z.B."/>
            <person name="Johannesson K."/>
            <person name="Butlin R.K."/>
            <person name="Leder E.H."/>
        </authorList>
    </citation>
    <scope>NUCLEOTIDE SEQUENCE [LARGE SCALE GENOMIC DNA]</scope>
    <source>
        <strain evidence="14">Snail1</strain>
        <tissue evidence="14">Muscle</tissue>
    </source>
</reference>
<evidence type="ECO:0000256" key="8">
    <source>
        <dbReference type="ARBA" id="ARBA00023157"/>
    </source>
</evidence>
<evidence type="ECO:0000259" key="13">
    <source>
        <dbReference type="PROSITE" id="PS51362"/>
    </source>
</evidence>
<keyword evidence="8" id="KW-1015">Disulfide bond</keyword>
<accession>A0AAN9BF04</accession>
<comment type="similarity">
    <text evidence="2 10">Belongs to the TGF-beta family.</text>
</comment>
<evidence type="ECO:0000256" key="7">
    <source>
        <dbReference type="ARBA" id="ARBA00023030"/>
    </source>
</evidence>
<evidence type="ECO:0000256" key="11">
    <source>
        <dbReference type="SAM" id="MobiDB-lite"/>
    </source>
</evidence>
<dbReference type="GO" id="GO:0005615">
    <property type="term" value="C:extracellular space"/>
    <property type="evidence" value="ECO:0007669"/>
    <property type="project" value="TreeGrafter"/>
</dbReference>
<feature type="compositionally biased region" description="Basic and acidic residues" evidence="11">
    <location>
        <begin position="204"/>
        <end position="219"/>
    </location>
</feature>
<sequence length="644" mass="70384">MVVSCRKWLVVLLLLVLSVLPASVHSSSSSSSSSPGSSSSSSSSLSSSLSHSSSLASSPSLDDESSLPLLVVDEDLSSSLLQSSSADSSPPSLNSVSNVNKASKSTVESLSVKTASDSVNHPSSSSSYVNSQSAASVDSSSFTSAPAKASHDNVDSPHISQASDTPSSSSHHTSSSHSSSVTSQSTSQSTPTKIAQEANHHKRTVDSSRRPRPPLRDKRVLKAVEKSLLGALGLKSRPRAIGESSVPPYMVELYRRQLTRKSPFTAVESPFLKVAGRESVAANTVRSFHHTDHHVTGGCEPGRCTRLVFNVSTIPEAETLAAAEFRVFVEGLDLQPSQGQSHEKATVTTTTTTRSSWRLEVHEIMHTVKGDEEGGEGEDCISRLIDTRVVKAGDRGKWESFDVHPAVLKWKKGVPFNKGLEIRLVAHGGPVTSSSASSGRSVHNISDSNKHVRLRRSLDVSQQQWRVQRPLLVTYTDDGRGQKQSGASPSRTKRAALSSERKRERRERRRKSREGKTRRNRRNRKKKRKKKRRKTKKGDKNMCRRHPLYVDFNDVGWNDWIVAPDGYNAYYCQGDCNFPLAHHLNSTNHAIVQTLVNSVDPSAVPKACCVPTELSAISMLYLDEWDKVVLKNYQDMVVEACGCR</sequence>
<evidence type="ECO:0000256" key="3">
    <source>
        <dbReference type="ARBA" id="ARBA00022473"/>
    </source>
</evidence>
<evidence type="ECO:0000256" key="12">
    <source>
        <dbReference type="SAM" id="SignalP"/>
    </source>
</evidence>
<feature type="region of interest" description="Disordered" evidence="11">
    <location>
        <begin position="140"/>
        <end position="219"/>
    </location>
</feature>
<gene>
    <name evidence="14" type="ORF">V1264_019022</name>
</gene>
<evidence type="ECO:0000256" key="5">
    <source>
        <dbReference type="ARBA" id="ARBA00022729"/>
    </source>
</evidence>
<feature type="region of interest" description="Disordered" evidence="11">
    <location>
        <begin position="81"/>
        <end position="100"/>
    </location>
</feature>
<protein>
    <recommendedName>
        <fullName evidence="13">TGF-beta family profile domain-containing protein</fullName>
    </recommendedName>
</protein>